<evidence type="ECO:0000313" key="3">
    <source>
        <dbReference type="Proteomes" id="UP001066276"/>
    </source>
</evidence>
<accession>A0AAV7U0D8</accession>
<dbReference type="AlphaFoldDB" id="A0AAV7U0D8"/>
<keyword evidence="3" id="KW-1185">Reference proteome</keyword>
<dbReference type="EMBL" id="JANPWB010000006">
    <property type="protein sequence ID" value="KAJ1182485.1"/>
    <property type="molecule type" value="Genomic_DNA"/>
</dbReference>
<feature type="chain" id="PRO_5043944704" evidence="1">
    <location>
        <begin position="23"/>
        <end position="89"/>
    </location>
</feature>
<proteinExistence type="predicted"/>
<evidence type="ECO:0000313" key="2">
    <source>
        <dbReference type="EMBL" id="KAJ1182485.1"/>
    </source>
</evidence>
<dbReference type="Proteomes" id="UP001066276">
    <property type="component" value="Chromosome 3_2"/>
</dbReference>
<reference evidence="2" key="1">
    <citation type="journal article" date="2022" name="bioRxiv">
        <title>Sequencing and chromosome-scale assembly of the giantPleurodeles waltlgenome.</title>
        <authorList>
            <person name="Brown T."/>
            <person name="Elewa A."/>
            <person name="Iarovenko S."/>
            <person name="Subramanian E."/>
            <person name="Araus A.J."/>
            <person name="Petzold A."/>
            <person name="Susuki M."/>
            <person name="Suzuki K.-i.T."/>
            <person name="Hayashi T."/>
            <person name="Toyoda A."/>
            <person name="Oliveira C."/>
            <person name="Osipova E."/>
            <person name="Leigh N.D."/>
            <person name="Simon A."/>
            <person name="Yun M.H."/>
        </authorList>
    </citation>
    <scope>NUCLEOTIDE SEQUENCE</scope>
    <source>
        <strain evidence="2">20211129_DDA</strain>
        <tissue evidence="2">Liver</tissue>
    </source>
</reference>
<organism evidence="2 3">
    <name type="scientific">Pleurodeles waltl</name>
    <name type="common">Iberian ribbed newt</name>
    <dbReference type="NCBI Taxonomy" id="8319"/>
    <lineage>
        <taxon>Eukaryota</taxon>
        <taxon>Metazoa</taxon>
        <taxon>Chordata</taxon>
        <taxon>Craniata</taxon>
        <taxon>Vertebrata</taxon>
        <taxon>Euteleostomi</taxon>
        <taxon>Amphibia</taxon>
        <taxon>Batrachia</taxon>
        <taxon>Caudata</taxon>
        <taxon>Salamandroidea</taxon>
        <taxon>Salamandridae</taxon>
        <taxon>Pleurodelinae</taxon>
        <taxon>Pleurodeles</taxon>
    </lineage>
</organism>
<keyword evidence="1" id="KW-0732">Signal</keyword>
<gene>
    <name evidence="2" type="ORF">NDU88_007675</name>
</gene>
<feature type="signal peptide" evidence="1">
    <location>
        <begin position="1"/>
        <end position="22"/>
    </location>
</feature>
<protein>
    <submittedName>
        <fullName evidence="2">Uncharacterized protein</fullName>
    </submittedName>
</protein>
<name>A0AAV7U0D8_PLEWA</name>
<sequence>MTLGLSGLCFLGLLMVSALVTSQVEPETQNTAGNRVSGLCFFGLLMVSALVTSQVEPETQNTAGNKGKWFSVFWGIRGIIMQGGGNCGR</sequence>
<comment type="caution">
    <text evidence="2">The sequence shown here is derived from an EMBL/GenBank/DDBJ whole genome shotgun (WGS) entry which is preliminary data.</text>
</comment>
<evidence type="ECO:0000256" key="1">
    <source>
        <dbReference type="SAM" id="SignalP"/>
    </source>
</evidence>